<organism evidence="4 5">
    <name type="scientific">Cardiocondyla obscurior</name>
    <dbReference type="NCBI Taxonomy" id="286306"/>
    <lineage>
        <taxon>Eukaryota</taxon>
        <taxon>Metazoa</taxon>
        <taxon>Ecdysozoa</taxon>
        <taxon>Arthropoda</taxon>
        <taxon>Hexapoda</taxon>
        <taxon>Insecta</taxon>
        <taxon>Pterygota</taxon>
        <taxon>Neoptera</taxon>
        <taxon>Endopterygota</taxon>
        <taxon>Hymenoptera</taxon>
        <taxon>Apocrita</taxon>
        <taxon>Aculeata</taxon>
        <taxon>Formicoidea</taxon>
        <taxon>Formicidae</taxon>
        <taxon>Myrmicinae</taxon>
        <taxon>Cardiocondyla</taxon>
    </lineage>
</organism>
<proteinExistence type="predicted"/>
<evidence type="ECO:0000256" key="1">
    <source>
        <dbReference type="SAM" id="MobiDB-lite"/>
    </source>
</evidence>
<accession>A0AAW2EHD2</accession>
<gene>
    <name evidence="4" type="ORF">PUN28_019130</name>
</gene>
<keyword evidence="5" id="KW-1185">Reference proteome</keyword>
<keyword evidence="2" id="KW-0812">Transmembrane</keyword>
<protein>
    <submittedName>
        <fullName evidence="4">Uncharacterized protein</fullName>
    </submittedName>
</protein>
<feature type="transmembrane region" description="Helical" evidence="2">
    <location>
        <begin position="90"/>
        <end position="111"/>
    </location>
</feature>
<feature type="compositionally biased region" description="Basic and acidic residues" evidence="1">
    <location>
        <begin position="184"/>
        <end position="207"/>
    </location>
</feature>
<dbReference type="Proteomes" id="UP001430953">
    <property type="component" value="Unassembled WGS sequence"/>
</dbReference>
<keyword evidence="2" id="KW-1133">Transmembrane helix</keyword>
<feature type="region of interest" description="Disordered" evidence="1">
    <location>
        <begin position="165"/>
        <end position="239"/>
    </location>
</feature>
<name>A0AAW2EHD2_9HYME</name>
<comment type="caution">
    <text evidence="4">The sequence shown here is derived from an EMBL/GenBank/DDBJ whole genome shotgun (WGS) entry which is preliminary data.</text>
</comment>
<feature type="signal peptide" evidence="3">
    <location>
        <begin position="1"/>
        <end position="22"/>
    </location>
</feature>
<sequence>MWNRKVFIRIVEVLLCVACVVALRVTDDESRRVFHYLRNRSREWSLLNNVTWGAIGAALATATCGGYIIVTTGLLIGSATGELRGRKTEFFLLALGVILFGIVGALSLASIDSVPEDLVDNAAVLGALCLVTALVFIGDLLMSPPRQKDKQDKAQIIEKDSEKRVTPVVTAEDARKGKPTVVKISEDENGRVNDAFQKADDRDHARSQQESSGAHPQDARDDRRGDQEPRESFENGRIMRDSRRYREIEVPRSMVHDPEHRMEESRIVYKTRDVYQRPIDEIDTPRFPVEYEKGEAIFARVVNPSVKIMKVERDVEEYNRYSDNSQYDNVPIRMRGSSRMTGQHRDVSFNVPPPPKDYRSRRSKDDIEMLEEYLGVLKTTGTQTAPSSPTDPGYVRHTASNWPQDVKSIPRPTLEHPRV</sequence>
<feature type="region of interest" description="Disordered" evidence="1">
    <location>
        <begin position="338"/>
        <end position="362"/>
    </location>
</feature>
<reference evidence="4 5" key="1">
    <citation type="submission" date="2023-03" db="EMBL/GenBank/DDBJ databases">
        <title>High recombination rates correlate with genetic variation in Cardiocondyla obscurior ants.</title>
        <authorList>
            <person name="Errbii M."/>
        </authorList>
    </citation>
    <scope>NUCLEOTIDE SEQUENCE [LARGE SCALE GENOMIC DNA]</scope>
    <source>
        <strain evidence="4">Alpha-2009</strain>
        <tissue evidence="4">Whole body</tissue>
    </source>
</reference>
<feature type="transmembrane region" description="Helical" evidence="2">
    <location>
        <begin position="123"/>
        <end position="142"/>
    </location>
</feature>
<evidence type="ECO:0000256" key="3">
    <source>
        <dbReference type="SAM" id="SignalP"/>
    </source>
</evidence>
<keyword evidence="3" id="KW-0732">Signal</keyword>
<dbReference type="AlphaFoldDB" id="A0AAW2EHD2"/>
<feature type="chain" id="PRO_5043598492" evidence="3">
    <location>
        <begin position="23"/>
        <end position="419"/>
    </location>
</feature>
<evidence type="ECO:0000313" key="5">
    <source>
        <dbReference type="Proteomes" id="UP001430953"/>
    </source>
</evidence>
<evidence type="ECO:0000256" key="2">
    <source>
        <dbReference type="SAM" id="Phobius"/>
    </source>
</evidence>
<evidence type="ECO:0000313" key="4">
    <source>
        <dbReference type="EMBL" id="KAL0101779.1"/>
    </source>
</evidence>
<feature type="compositionally biased region" description="Basic and acidic residues" evidence="1">
    <location>
        <begin position="217"/>
        <end position="239"/>
    </location>
</feature>
<feature type="transmembrane region" description="Helical" evidence="2">
    <location>
        <begin position="51"/>
        <end position="78"/>
    </location>
</feature>
<feature type="region of interest" description="Disordered" evidence="1">
    <location>
        <begin position="378"/>
        <end position="419"/>
    </location>
</feature>
<keyword evidence="2" id="KW-0472">Membrane</keyword>
<feature type="compositionally biased region" description="Polar residues" evidence="1">
    <location>
        <begin position="379"/>
        <end position="390"/>
    </location>
</feature>
<dbReference type="EMBL" id="JADYXP020000024">
    <property type="protein sequence ID" value="KAL0101779.1"/>
    <property type="molecule type" value="Genomic_DNA"/>
</dbReference>